<proteinExistence type="predicted"/>
<keyword evidence="2" id="KW-1185">Reference proteome</keyword>
<dbReference type="EMBL" id="JACJHX010000001">
    <property type="protein sequence ID" value="MBA9024729.1"/>
    <property type="molecule type" value="Genomic_DNA"/>
</dbReference>
<sequence length="69" mass="7803">MWKDVSELTKSEQIALYNAMKQDLFPDEPDKITKLLKSIREARFASGLGCVYCGSTSVKRNGKYRSLSV</sequence>
<organism evidence="1 2">
    <name type="scientific">Peribacillus huizhouensis</name>
    <dbReference type="NCBI Taxonomy" id="1501239"/>
    <lineage>
        <taxon>Bacteria</taxon>
        <taxon>Bacillati</taxon>
        <taxon>Bacillota</taxon>
        <taxon>Bacilli</taxon>
        <taxon>Bacillales</taxon>
        <taxon>Bacillaceae</taxon>
        <taxon>Peribacillus</taxon>
    </lineage>
</organism>
<dbReference type="Proteomes" id="UP000626697">
    <property type="component" value="Unassembled WGS sequence"/>
</dbReference>
<accession>A0ABR6CIL5</accession>
<protein>
    <submittedName>
        <fullName evidence="1">Transposase-like protein</fullName>
    </submittedName>
</protein>
<reference evidence="1 2" key="1">
    <citation type="submission" date="2020-08" db="EMBL/GenBank/DDBJ databases">
        <title>Genomic Encyclopedia of Type Strains, Phase IV (KMG-IV): sequencing the most valuable type-strain genomes for metagenomic binning, comparative biology and taxonomic classification.</title>
        <authorList>
            <person name="Goeker M."/>
        </authorList>
    </citation>
    <scope>NUCLEOTIDE SEQUENCE [LARGE SCALE GENOMIC DNA]</scope>
    <source>
        <strain evidence="1 2">DSM 105481</strain>
    </source>
</reference>
<evidence type="ECO:0000313" key="2">
    <source>
        <dbReference type="Proteomes" id="UP000626697"/>
    </source>
</evidence>
<comment type="caution">
    <text evidence="1">The sequence shown here is derived from an EMBL/GenBank/DDBJ whole genome shotgun (WGS) entry which is preliminary data.</text>
</comment>
<evidence type="ECO:0000313" key="1">
    <source>
        <dbReference type="EMBL" id="MBA9024729.1"/>
    </source>
</evidence>
<gene>
    <name evidence="1" type="ORF">HNP81_000011</name>
</gene>
<name>A0ABR6CIL5_9BACI</name>